<accession>A0ABN7WXH7</accession>
<protein>
    <submittedName>
        <fullName evidence="2">46300_t:CDS:1</fullName>
    </submittedName>
</protein>
<dbReference type="Pfam" id="PF03184">
    <property type="entry name" value="DDE_1"/>
    <property type="match status" value="1"/>
</dbReference>
<dbReference type="InterPro" id="IPR004875">
    <property type="entry name" value="DDE_SF_endonuclease_dom"/>
</dbReference>
<evidence type="ECO:0000259" key="1">
    <source>
        <dbReference type="Pfam" id="PF03184"/>
    </source>
</evidence>
<organism evidence="2 3">
    <name type="scientific">Gigaspora margarita</name>
    <dbReference type="NCBI Taxonomy" id="4874"/>
    <lineage>
        <taxon>Eukaryota</taxon>
        <taxon>Fungi</taxon>
        <taxon>Fungi incertae sedis</taxon>
        <taxon>Mucoromycota</taxon>
        <taxon>Glomeromycotina</taxon>
        <taxon>Glomeromycetes</taxon>
        <taxon>Diversisporales</taxon>
        <taxon>Gigasporaceae</taxon>
        <taxon>Gigaspora</taxon>
    </lineage>
</organism>
<evidence type="ECO:0000313" key="2">
    <source>
        <dbReference type="EMBL" id="CAG8842667.1"/>
    </source>
</evidence>
<feature type="domain" description="DDE-1" evidence="1">
    <location>
        <begin position="166"/>
        <end position="227"/>
    </location>
</feature>
<dbReference type="PANTHER" id="PTHR19303:SF73">
    <property type="entry name" value="PROTEIN PDC2"/>
    <property type="match status" value="1"/>
</dbReference>
<comment type="caution">
    <text evidence="2">The sequence shown here is derived from an EMBL/GenBank/DDBJ whole genome shotgun (WGS) entry which is preliminary data.</text>
</comment>
<dbReference type="PANTHER" id="PTHR19303">
    <property type="entry name" value="TRANSPOSON"/>
    <property type="match status" value="1"/>
</dbReference>
<dbReference type="EMBL" id="CAJVQB010069773">
    <property type="protein sequence ID" value="CAG8842667.1"/>
    <property type="molecule type" value="Genomic_DNA"/>
</dbReference>
<sequence length="267" mass="30929">MPKKKDDTKKHEEIATEFNCDQSIVSKILKQKKWSEVQETSQISNALKIASPKFSQVEKALEIWISSAKQQNLIISARIGLYNHQIHGEAESAPIEFLLQFREELKVLLATYEHKIFLMLMNVAYTIVWILDGTKKLMPLVINTSKMPNAFCNANITYNQLIFQIQERKILLLIDGAFSHKVDFNEYPNIHVHILSPHTTSYLQPMDVKVINAFKAHYKCLYIYKVICDFDIEMMIEDKTQNIQISEFIVAQHKAQDIIDLTINTDI</sequence>
<proteinExistence type="predicted"/>
<reference evidence="2 3" key="1">
    <citation type="submission" date="2021-06" db="EMBL/GenBank/DDBJ databases">
        <authorList>
            <person name="Kallberg Y."/>
            <person name="Tangrot J."/>
            <person name="Rosling A."/>
        </authorList>
    </citation>
    <scope>NUCLEOTIDE SEQUENCE [LARGE SCALE GENOMIC DNA]</scope>
    <source>
        <strain evidence="2 3">120-4 pot B 10/14</strain>
    </source>
</reference>
<dbReference type="InterPro" id="IPR050863">
    <property type="entry name" value="CenT-Element_Derived"/>
</dbReference>
<evidence type="ECO:0000313" key="3">
    <source>
        <dbReference type="Proteomes" id="UP000789901"/>
    </source>
</evidence>
<name>A0ABN7WXH7_GIGMA</name>
<gene>
    <name evidence="2" type="ORF">GMARGA_LOCUS36111</name>
</gene>
<dbReference type="Proteomes" id="UP000789901">
    <property type="component" value="Unassembled WGS sequence"/>
</dbReference>
<keyword evidence="3" id="KW-1185">Reference proteome</keyword>